<proteinExistence type="predicted"/>
<name>A0A0C9VKM0_SPHS4</name>
<feature type="compositionally biased region" description="Basic and acidic residues" evidence="1">
    <location>
        <begin position="184"/>
        <end position="200"/>
    </location>
</feature>
<keyword evidence="3" id="KW-1185">Reference proteome</keyword>
<feature type="region of interest" description="Disordered" evidence="1">
    <location>
        <begin position="184"/>
        <end position="242"/>
    </location>
</feature>
<feature type="region of interest" description="Disordered" evidence="1">
    <location>
        <begin position="44"/>
        <end position="64"/>
    </location>
</feature>
<dbReference type="EMBL" id="KN837161">
    <property type="protein sequence ID" value="KIJ38300.1"/>
    <property type="molecule type" value="Genomic_DNA"/>
</dbReference>
<dbReference type="HOGENOM" id="CLU_832011_0_0_1"/>
<organism evidence="2 3">
    <name type="scientific">Sphaerobolus stellatus (strain SS14)</name>
    <dbReference type="NCBI Taxonomy" id="990650"/>
    <lineage>
        <taxon>Eukaryota</taxon>
        <taxon>Fungi</taxon>
        <taxon>Dikarya</taxon>
        <taxon>Basidiomycota</taxon>
        <taxon>Agaricomycotina</taxon>
        <taxon>Agaricomycetes</taxon>
        <taxon>Phallomycetidae</taxon>
        <taxon>Geastrales</taxon>
        <taxon>Sphaerobolaceae</taxon>
        <taxon>Sphaerobolus</taxon>
    </lineage>
</organism>
<feature type="compositionally biased region" description="Low complexity" evidence="1">
    <location>
        <begin position="44"/>
        <end position="55"/>
    </location>
</feature>
<protein>
    <submittedName>
        <fullName evidence="2">Uncharacterized protein</fullName>
    </submittedName>
</protein>
<gene>
    <name evidence="2" type="ORF">M422DRAFT_258943</name>
</gene>
<evidence type="ECO:0000256" key="1">
    <source>
        <dbReference type="SAM" id="MobiDB-lite"/>
    </source>
</evidence>
<sequence>MPRLFAAAAEAVFELTAFAVPYVRALFEQWKWVPHEGRIRAVDSGAARSGSGSQRDPSSRGGLLLPNPSMQNLRLLFKIPVASASLRPPSPSPTLTSPSSPNSLATRRDYSPLAAFYAKPTPIINATPSSPPSTLATLPPGAANLLFNRLLVHFTPHLHSSHYRVQIHDTFHLTMDVIRSQDGEQVTRGEYQRTRDESDAGRISSVKGSTRAVSPVRNGCASVSGISRTKDDEKKDTAKGPMSYFSSTSLAASANGVANKHETSSSLTKHTLVSSTSLSIELKGTGLDDVEVDVPPPCVTMYAFSTPPSTFNSKDIIEAAKGNGNDTAEGDNPP</sequence>
<accession>A0A0C9VKM0</accession>
<dbReference type="AlphaFoldDB" id="A0A0C9VKM0"/>
<dbReference type="Proteomes" id="UP000054279">
    <property type="component" value="Unassembled WGS sequence"/>
</dbReference>
<reference evidence="2 3" key="1">
    <citation type="submission" date="2014-06" db="EMBL/GenBank/DDBJ databases">
        <title>Evolutionary Origins and Diversification of the Mycorrhizal Mutualists.</title>
        <authorList>
            <consortium name="DOE Joint Genome Institute"/>
            <consortium name="Mycorrhizal Genomics Consortium"/>
            <person name="Kohler A."/>
            <person name="Kuo A."/>
            <person name="Nagy L.G."/>
            <person name="Floudas D."/>
            <person name="Copeland A."/>
            <person name="Barry K.W."/>
            <person name="Cichocki N."/>
            <person name="Veneault-Fourrey C."/>
            <person name="LaButti K."/>
            <person name="Lindquist E.A."/>
            <person name="Lipzen A."/>
            <person name="Lundell T."/>
            <person name="Morin E."/>
            <person name="Murat C."/>
            <person name="Riley R."/>
            <person name="Ohm R."/>
            <person name="Sun H."/>
            <person name="Tunlid A."/>
            <person name="Henrissat B."/>
            <person name="Grigoriev I.V."/>
            <person name="Hibbett D.S."/>
            <person name="Martin F."/>
        </authorList>
    </citation>
    <scope>NUCLEOTIDE SEQUENCE [LARGE SCALE GENOMIC DNA]</scope>
    <source>
        <strain evidence="2 3">SS14</strain>
    </source>
</reference>
<evidence type="ECO:0000313" key="3">
    <source>
        <dbReference type="Proteomes" id="UP000054279"/>
    </source>
</evidence>
<feature type="compositionally biased region" description="Basic and acidic residues" evidence="1">
    <location>
        <begin position="228"/>
        <end position="238"/>
    </location>
</feature>
<evidence type="ECO:0000313" key="2">
    <source>
        <dbReference type="EMBL" id="KIJ38300.1"/>
    </source>
</evidence>